<dbReference type="Gene3D" id="2.60.120.180">
    <property type="match status" value="1"/>
</dbReference>
<keyword evidence="2" id="KW-0624">Polysaccharide degradation</keyword>
<evidence type="ECO:0000256" key="2">
    <source>
        <dbReference type="RuleBase" id="RU361163"/>
    </source>
</evidence>
<protein>
    <submittedName>
        <fullName evidence="4">Uncharacterized protein</fullName>
    </submittedName>
</protein>
<dbReference type="Proteomes" id="UP001280581">
    <property type="component" value="Unassembled WGS sequence"/>
</dbReference>
<gene>
    <name evidence="4" type="ORF">GRF29_69g1219973</name>
</gene>
<dbReference type="Pfam" id="PF01670">
    <property type="entry name" value="Glyco_hydro_12"/>
    <property type="match status" value="1"/>
</dbReference>
<dbReference type="GO" id="GO:0008810">
    <property type="term" value="F:cellulase activity"/>
    <property type="evidence" value="ECO:0007669"/>
    <property type="project" value="InterPro"/>
</dbReference>
<keyword evidence="3" id="KW-0732">Signal</keyword>
<dbReference type="InterPro" id="IPR013320">
    <property type="entry name" value="ConA-like_dom_sf"/>
</dbReference>
<organism evidence="4 5">
    <name type="scientific">Pseudopithomyces chartarum</name>
    <dbReference type="NCBI Taxonomy" id="1892770"/>
    <lineage>
        <taxon>Eukaryota</taxon>
        <taxon>Fungi</taxon>
        <taxon>Dikarya</taxon>
        <taxon>Ascomycota</taxon>
        <taxon>Pezizomycotina</taxon>
        <taxon>Dothideomycetes</taxon>
        <taxon>Pleosporomycetidae</taxon>
        <taxon>Pleosporales</taxon>
        <taxon>Massarineae</taxon>
        <taxon>Didymosphaeriaceae</taxon>
        <taxon>Pseudopithomyces</taxon>
    </lineage>
</organism>
<evidence type="ECO:0000313" key="5">
    <source>
        <dbReference type="Proteomes" id="UP001280581"/>
    </source>
</evidence>
<dbReference type="InterPro" id="IPR002594">
    <property type="entry name" value="GH12"/>
</dbReference>
<comment type="caution">
    <text evidence="4">The sequence shown here is derived from an EMBL/GenBank/DDBJ whole genome shotgun (WGS) entry which is preliminary data.</text>
</comment>
<dbReference type="PANTHER" id="PTHR34002">
    <property type="entry name" value="BLR1656 PROTEIN"/>
    <property type="match status" value="1"/>
</dbReference>
<evidence type="ECO:0000256" key="3">
    <source>
        <dbReference type="SAM" id="SignalP"/>
    </source>
</evidence>
<feature type="chain" id="PRO_5042835932" evidence="3">
    <location>
        <begin position="18"/>
        <end position="272"/>
    </location>
</feature>
<dbReference type="AlphaFoldDB" id="A0AAN6RH70"/>
<dbReference type="GO" id="GO:0000272">
    <property type="term" value="P:polysaccharide catabolic process"/>
    <property type="evidence" value="ECO:0007669"/>
    <property type="project" value="UniProtKB-KW"/>
</dbReference>
<keyword evidence="2" id="KW-0378">Hydrolase</keyword>
<proteinExistence type="inferred from homology"/>
<keyword evidence="2" id="KW-0119">Carbohydrate metabolism</keyword>
<keyword evidence="5" id="KW-1185">Reference proteome</keyword>
<evidence type="ECO:0000256" key="1">
    <source>
        <dbReference type="ARBA" id="ARBA00005519"/>
    </source>
</evidence>
<sequence>MRLPVVLCVSFLSVAYASPFTSPNPNPAQRGTPTIRDASSVQESISLCTQYAYHADNGYEILNNLWGKDAATSGSQCTYYEGSTGSSIKWSSDWSWQGAENNVKSYVYAGRILTKGNKIGAIKELQTQVDWSYNTTSNVRANVAYDVFTAEDPDHVNSSGDYELMIWLGRLGGVWPISQAGAPIATVTIAGYTFDLYFGYNGSMKVYSFVRAGSNDITSFKADVKLFFNYLTQYYQYPESSQNLIVYQIGTEAFTGGPAKFSVPSFSASVSV</sequence>
<evidence type="ECO:0000313" key="4">
    <source>
        <dbReference type="EMBL" id="KAK3209256.1"/>
    </source>
</evidence>
<dbReference type="PANTHER" id="PTHR34002:SF10">
    <property type="entry name" value="PUTATIVE-RELATED"/>
    <property type="match status" value="1"/>
</dbReference>
<keyword evidence="2" id="KW-0326">Glycosidase</keyword>
<dbReference type="EMBL" id="WVTA01000006">
    <property type="protein sequence ID" value="KAK3209256.1"/>
    <property type="molecule type" value="Genomic_DNA"/>
</dbReference>
<dbReference type="SUPFAM" id="SSF49899">
    <property type="entry name" value="Concanavalin A-like lectins/glucanases"/>
    <property type="match status" value="1"/>
</dbReference>
<reference evidence="4 5" key="1">
    <citation type="submission" date="2021-02" db="EMBL/GenBank/DDBJ databases">
        <title>Genome assembly of Pseudopithomyces chartarum.</title>
        <authorList>
            <person name="Jauregui R."/>
            <person name="Singh J."/>
            <person name="Voisey C."/>
        </authorList>
    </citation>
    <scope>NUCLEOTIDE SEQUENCE [LARGE SCALE GENOMIC DNA]</scope>
    <source>
        <strain evidence="4 5">AGR01</strain>
    </source>
</reference>
<accession>A0AAN6RH70</accession>
<comment type="similarity">
    <text evidence="1 2">Belongs to the glycosyl hydrolase 12 (cellulase H) family.</text>
</comment>
<dbReference type="InterPro" id="IPR013319">
    <property type="entry name" value="GH11/12"/>
</dbReference>
<feature type="signal peptide" evidence="3">
    <location>
        <begin position="1"/>
        <end position="17"/>
    </location>
</feature>
<name>A0AAN6RH70_9PLEO</name>